<dbReference type="GO" id="GO:0000155">
    <property type="term" value="F:phosphorelay sensor kinase activity"/>
    <property type="evidence" value="ECO:0007669"/>
    <property type="project" value="InterPro"/>
</dbReference>
<keyword evidence="7" id="KW-0067">ATP-binding</keyword>
<accession>A0A3P1TBM0</accession>
<keyword evidence="3" id="KW-0597">Phosphoprotein</keyword>
<dbReference type="SUPFAM" id="SSF55874">
    <property type="entry name" value="ATPase domain of HSP90 chaperone/DNA topoisomerase II/histidine kinase"/>
    <property type="match status" value="1"/>
</dbReference>
<gene>
    <name evidence="11" type="ORF">EII34_03495</name>
</gene>
<feature type="transmembrane region" description="Helical" evidence="9">
    <location>
        <begin position="171"/>
        <end position="197"/>
    </location>
</feature>
<sequence length="417" mass="44861">MRERGQTGLPSGPRQWISPVRAPSGRLSFMVGRTDVLLALGVALLFWLATSLPEHAVVAAFQPSWAWEAVRVLLTLEALALVWLRKHPLLTLGLVFLLDIPVLLIPLDVVLTDTVFSGMVAVNDIPVNGVAQTIAAFSIGRRLALPRATAILTSLATLAVLITVVVKQPNWATIIAVMIVNALQYLAPMMVGATLASRARHEQIVRRLKAEEQEKRLTMALLEERRRLASELHDVAAHHLAGLVVQAAALERLIDRDPDRAKDAAKQLRSMGKEALTGLRSVVKLLRHDDPQRGLADIPALIESTRALGVPITVHLAPPTSLPPLSQTAAYRIIQQAISNAIQHAPGAPIHVEITPEGLTVSNGRGQGEVGLGSGGVGLEVMQERAAAIGAEFRAGPTDAGGWQVQLTWPHPIEEES</sequence>
<dbReference type="GO" id="GO:0016020">
    <property type="term" value="C:membrane"/>
    <property type="evidence" value="ECO:0007669"/>
    <property type="project" value="InterPro"/>
</dbReference>
<feature type="transmembrane region" description="Helical" evidence="9">
    <location>
        <begin position="89"/>
        <end position="109"/>
    </location>
</feature>
<dbReference type="PANTHER" id="PTHR24421:SF10">
    <property type="entry name" value="NITRATE_NITRITE SENSOR PROTEIN NARQ"/>
    <property type="match status" value="1"/>
</dbReference>
<keyword evidence="9" id="KW-0812">Transmembrane</keyword>
<keyword evidence="5" id="KW-0547">Nucleotide-binding</keyword>
<keyword evidence="8" id="KW-0902">Two-component regulatory system</keyword>
<proteinExistence type="predicted"/>
<keyword evidence="4" id="KW-0808">Transferase</keyword>
<comment type="caution">
    <text evidence="11">The sequence shown here is derived from an EMBL/GenBank/DDBJ whole genome shotgun (WGS) entry which is preliminary data.</text>
</comment>
<evidence type="ECO:0000256" key="9">
    <source>
        <dbReference type="SAM" id="Phobius"/>
    </source>
</evidence>
<dbReference type="AlphaFoldDB" id="A0A3P1TBM0"/>
<evidence type="ECO:0000256" key="7">
    <source>
        <dbReference type="ARBA" id="ARBA00022840"/>
    </source>
</evidence>
<dbReference type="Gene3D" id="3.30.565.10">
    <property type="entry name" value="Histidine kinase-like ATPase, C-terminal domain"/>
    <property type="match status" value="1"/>
</dbReference>
<dbReference type="Proteomes" id="UP000280819">
    <property type="component" value="Unassembled WGS sequence"/>
</dbReference>
<evidence type="ECO:0000259" key="10">
    <source>
        <dbReference type="Pfam" id="PF07730"/>
    </source>
</evidence>
<dbReference type="OrthoDB" id="227596at2"/>
<evidence type="ECO:0000313" key="12">
    <source>
        <dbReference type="Proteomes" id="UP000280819"/>
    </source>
</evidence>
<evidence type="ECO:0000256" key="4">
    <source>
        <dbReference type="ARBA" id="ARBA00022679"/>
    </source>
</evidence>
<reference evidence="11 12" key="1">
    <citation type="submission" date="2018-11" db="EMBL/GenBank/DDBJ databases">
        <title>Genomes From Bacteria Associated with the Canine Oral Cavity: a Test Case for Automated Genome-Based Taxonomic Assignment.</title>
        <authorList>
            <person name="Coil D.A."/>
            <person name="Jospin G."/>
            <person name="Darling A.E."/>
            <person name="Wallis C."/>
            <person name="Davis I.J."/>
            <person name="Harris S."/>
            <person name="Eisen J.A."/>
            <person name="Holcombe L.J."/>
            <person name="O'Flynn C."/>
        </authorList>
    </citation>
    <scope>NUCLEOTIDE SEQUENCE [LARGE SCALE GENOMIC DNA]</scope>
    <source>
        <strain evidence="11 12">OH887_COT-365</strain>
    </source>
</reference>
<dbReference type="PANTHER" id="PTHR24421">
    <property type="entry name" value="NITRATE/NITRITE SENSOR PROTEIN NARX-RELATED"/>
    <property type="match status" value="1"/>
</dbReference>
<dbReference type="InterPro" id="IPR011712">
    <property type="entry name" value="Sig_transdc_His_kin_sub3_dim/P"/>
</dbReference>
<dbReference type="Gene3D" id="1.20.5.1930">
    <property type="match status" value="1"/>
</dbReference>
<feature type="transmembrane region" description="Helical" evidence="9">
    <location>
        <begin position="144"/>
        <end position="165"/>
    </location>
</feature>
<dbReference type="Pfam" id="PF07730">
    <property type="entry name" value="HisKA_3"/>
    <property type="match status" value="1"/>
</dbReference>
<comment type="catalytic activity">
    <reaction evidence="1">
        <text>ATP + protein L-histidine = ADP + protein N-phospho-L-histidine.</text>
        <dbReference type="EC" id="2.7.13.3"/>
    </reaction>
</comment>
<dbReference type="EMBL" id="RQZG01000002">
    <property type="protein sequence ID" value="RRD06700.1"/>
    <property type="molecule type" value="Genomic_DNA"/>
</dbReference>
<dbReference type="GO" id="GO:0046983">
    <property type="term" value="F:protein dimerization activity"/>
    <property type="evidence" value="ECO:0007669"/>
    <property type="project" value="InterPro"/>
</dbReference>
<dbReference type="GO" id="GO:0005524">
    <property type="term" value="F:ATP binding"/>
    <property type="evidence" value="ECO:0007669"/>
    <property type="project" value="UniProtKB-KW"/>
</dbReference>
<evidence type="ECO:0000256" key="6">
    <source>
        <dbReference type="ARBA" id="ARBA00022777"/>
    </source>
</evidence>
<evidence type="ECO:0000256" key="8">
    <source>
        <dbReference type="ARBA" id="ARBA00023012"/>
    </source>
</evidence>
<keyword evidence="9" id="KW-0472">Membrane</keyword>
<dbReference type="InterPro" id="IPR036890">
    <property type="entry name" value="HATPase_C_sf"/>
</dbReference>
<keyword evidence="9" id="KW-1133">Transmembrane helix</keyword>
<keyword evidence="6 11" id="KW-0418">Kinase</keyword>
<evidence type="ECO:0000256" key="1">
    <source>
        <dbReference type="ARBA" id="ARBA00000085"/>
    </source>
</evidence>
<evidence type="ECO:0000256" key="5">
    <source>
        <dbReference type="ARBA" id="ARBA00022741"/>
    </source>
</evidence>
<evidence type="ECO:0000313" key="11">
    <source>
        <dbReference type="EMBL" id="RRD06700.1"/>
    </source>
</evidence>
<dbReference type="InterPro" id="IPR050482">
    <property type="entry name" value="Sensor_HK_TwoCompSys"/>
</dbReference>
<organism evidence="11 12">
    <name type="scientific">Arachnia propionica</name>
    <dbReference type="NCBI Taxonomy" id="1750"/>
    <lineage>
        <taxon>Bacteria</taxon>
        <taxon>Bacillati</taxon>
        <taxon>Actinomycetota</taxon>
        <taxon>Actinomycetes</taxon>
        <taxon>Propionibacteriales</taxon>
        <taxon>Propionibacteriaceae</taxon>
        <taxon>Arachnia</taxon>
    </lineage>
</organism>
<protein>
    <recommendedName>
        <fullName evidence="2">histidine kinase</fullName>
        <ecNumber evidence="2">2.7.13.3</ecNumber>
    </recommendedName>
</protein>
<name>A0A3P1TBM0_9ACTN</name>
<dbReference type="EC" id="2.7.13.3" evidence="2"/>
<feature type="domain" description="Signal transduction histidine kinase subgroup 3 dimerisation and phosphoacceptor" evidence="10">
    <location>
        <begin position="224"/>
        <end position="289"/>
    </location>
</feature>
<evidence type="ECO:0000256" key="3">
    <source>
        <dbReference type="ARBA" id="ARBA00022553"/>
    </source>
</evidence>
<feature type="transmembrane region" description="Helical" evidence="9">
    <location>
        <begin position="36"/>
        <end position="53"/>
    </location>
</feature>
<dbReference type="CDD" id="cd16917">
    <property type="entry name" value="HATPase_UhpB-NarQ-NarX-like"/>
    <property type="match status" value="1"/>
</dbReference>
<evidence type="ECO:0000256" key="2">
    <source>
        <dbReference type="ARBA" id="ARBA00012438"/>
    </source>
</evidence>